<evidence type="ECO:0000313" key="1">
    <source>
        <dbReference type="EMBL" id="CAF1634167.1"/>
    </source>
</evidence>
<protein>
    <submittedName>
        <fullName evidence="1">Uncharacterized protein</fullName>
    </submittedName>
</protein>
<dbReference type="EMBL" id="CAJOBA010085981">
    <property type="protein sequence ID" value="CAF4463636.1"/>
    <property type="molecule type" value="Genomic_DNA"/>
</dbReference>
<gene>
    <name evidence="1" type="ORF">OVA965_LOCUS43909</name>
    <name evidence="2" type="ORF">TMI583_LOCUS46373</name>
</gene>
<reference evidence="1" key="1">
    <citation type="submission" date="2021-02" db="EMBL/GenBank/DDBJ databases">
        <authorList>
            <person name="Nowell W R."/>
        </authorList>
    </citation>
    <scope>NUCLEOTIDE SEQUENCE</scope>
</reference>
<proteinExistence type="predicted"/>
<accession>A0A8S2G633</accession>
<dbReference type="SUPFAM" id="SSF117839">
    <property type="entry name" value="WWE domain"/>
    <property type="match status" value="1"/>
</dbReference>
<sequence>SNQLIDFCLNYFVLPRLDYSSRKLIIRGDSESCLQCLSNLILLKQKTQLPNKWHYIDKDLTEKLHNHEFSQFISIKMEEFALCGEQTVQLEDDDAQYDVDFTKKQVRINGGKLGMIVHTQLT</sequence>
<comment type="caution">
    <text evidence="1">The sequence shown here is derived from an EMBL/GenBank/DDBJ whole genome shotgun (WGS) entry which is preliminary data.</text>
</comment>
<dbReference type="Proteomes" id="UP000682733">
    <property type="component" value="Unassembled WGS sequence"/>
</dbReference>
<dbReference type="AlphaFoldDB" id="A0A8S2G633"/>
<name>A0A8S2G633_9BILA</name>
<dbReference type="Proteomes" id="UP000677228">
    <property type="component" value="Unassembled WGS sequence"/>
</dbReference>
<organism evidence="1 3">
    <name type="scientific">Didymodactylos carnosus</name>
    <dbReference type="NCBI Taxonomy" id="1234261"/>
    <lineage>
        <taxon>Eukaryota</taxon>
        <taxon>Metazoa</taxon>
        <taxon>Spiralia</taxon>
        <taxon>Gnathifera</taxon>
        <taxon>Rotifera</taxon>
        <taxon>Eurotatoria</taxon>
        <taxon>Bdelloidea</taxon>
        <taxon>Philodinida</taxon>
        <taxon>Philodinidae</taxon>
        <taxon>Didymodactylos</taxon>
    </lineage>
</organism>
<evidence type="ECO:0000313" key="2">
    <source>
        <dbReference type="EMBL" id="CAF4463636.1"/>
    </source>
</evidence>
<evidence type="ECO:0000313" key="3">
    <source>
        <dbReference type="Proteomes" id="UP000677228"/>
    </source>
</evidence>
<dbReference type="EMBL" id="CAJNOK010059995">
    <property type="protein sequence ID" value="CAF1634167.1"/>
    <property type="molecule type" value="Genomic_DNA"/>
</dbReference>
<dbReference type="InterPro" id="IPR037197">
    <property type="entry name" value="WWE_dom_sf"/>
</dbReference>
<feature type="non-terminal residue" evidence="1">
    <location>
        <position position="1"/>
    </location>
</feature>
<feature type="non-terminal residue" evidence="1">
    <location>
        <position position="122"/>
    </location>
</feature>